<gene>
    <name evidence="2" type="ORF">PZ740_06855</name>
</gene>
<proteinExistence type="predicted"/>
<accession>A0AAP3V1M5</accession>
<comment type="caution">
    <text evidence="2">The sequence shown here is derived from an EMBL/GenBank/DDBJ whole genome shotgun (WGS) entry which is preliminary data.</text>
</comment>
<dbReference type="AlphaFoldDB" id="A0AAP3V1M5"/>
<dbReference type="RefSeq" id="WP_327788516.1">
    <property type="nucleotide sequence ID" value="NZ_JARGEQ010000073.1"/>
</dbReference>
<organism evidence="2 3">
    <name type="scientific">Marinimicrococcus flavescens</name>
    <dbReference type="NCBI Taxonomy" id="3031815"/>
    <lineage>
        <taxon>Bacteria</taxon>
        <taxon>Pseudomonadati</taxon>
        <taxon>Pseudomonadota</taxon>
        <taxon>Alphaproteobacteria</taxon>
        <taxon>Geminicoccales</taxon>
        <taxon>Geminicoccaceae</taxon>
        <taxon>Marinimicrococcus</taxon>
    </lineage>
</organism>
<evidence type="ECO:0000313" key="2">
    <source>
        <dbReference type="EMBL" id="MDF1586099.1"/>
    </source>
</evidence>
<dbReference type="EMBL" id="JARGEQ010000073">
    <property type="protein sequence ID" value="MDF1586099.1"/>
    <property type="molecule type" value="Genomic_DNA"/>
</dbReference>
<keyword evidence="1" id="KW-0732">Signal</keyword>
<evidence type="ECO:0008006" key="4">
    <source>
        <dbReference type="Google" id="ProtNLM"/>
    </source>
</evidence>
<name>A0AAP3V1M5_9PROT</name>
<protein>
    <recommendedName>
        <fullName evidence="4">Entericidin A/B family lipoprotein</fullName>
    </recommendedName>
</protein>
<reference evidence="2 3" key="1">
    <citation type="submission" date="2023-03" db="EMBL/GenBank/DDBJ databases">
        <title>YIM 152171 draft genome.</title>
        <authorList>
            <person name="Yang Z."/>
        </authorList>
    </citation>
    <scope>NUCLEOTIDE SEQUENCE [LARGE SCALE GENOMIC DNA]</scope>
    <source>
        <strain evidence="2 3">YIM 152171</strain>
    </source>
</reference>
<evidence type="ECO:0000256" key="1">
    <source>
        <dbReference type="SAM" id="SignalP"/>
    </source>
</evidence>
<feature type="chain" id="PRO_5042902649" description="Entericidin A/B family lipoprotein" evidence="1">
    <location>
        <begin position="24"/>
        <end position="49"/>
    </location>
</feature>
<feature type="signal peptide" evidence="1">
    <location>
        <begin position="1"/>
        <end position="23"/>
    </location>
</feature>
<keyword evidence="3" id="KW-1185">Reference proteome</keyword>
<sequence>MIELRMKTLALLLLGLVAAAPLAGCDRGFFEEAGESADEAIDDVEDAVD</sequence>
<evidence type="ECO:0000313" key="3">
    <source>
        <dbReference type="Proteomes" id="UP001301140"/>
    </source>
</evidence>
<dbReference type="Proteomes" id="UP001301140">
    <property type="component" value="Unassembled WGS sequence"/>
</dbReference>